<feature type="domain" description="STAS" evidence="1">
    <location>
        <begin position="15"/>
        <end position="101"/>
    </location>
</feature>
<dbReference type="Gene3D" id="3.30.750.24">
    <property type="entry name" value="STAS domain"/>
    <property type="match status" value="1"/>
</dbReference>
<evidence type="ECO:0000313" key="2">
    <source>
        <dbReference type="EMBL" id="MZP42843.1"/>
    </source>
</evidence>
<sequence>MEMQFSLQGKTGMCRLAEDLDMQSAEDFVHDNKAFLAQNLGMKELVFELSAVEFMDSTGVGALMQVIRVAREQGVVCRLAGYSPEIQDALELIGVFGVLEE</sequence>
<dbReference type="RefSeq" id="WP_161261416.1">
    <property type="nucleotide sequence ID" value="NZ_JAFBDC010000004.1"/>
</dbReference>
<dbReference type="Proteomes" id="UP000471031">
    <property type="component" value="Unassembled WGS sequence"/>
</dbReference>
<dbReference type="EMBL" id="WXEX01000005">
    <property type="protein sequence ID" value="MZP42843.1"/>
    <property type="molecule type" value="Genomic_DNA"/>
</dbReference>
<dbReference type="PANTHER" id="PTHR33495">
    <property type="entry name" value="ANTI-SIGMA FACTOR ANTAGONIST TM_1081-RELATED-RELATED"/>
    <property type="match status" value="1"/>
</dbReference>
<name>A0A845LHA0_HELGE</name>
<organism evidence="2 3">
    <name type="scientific">Heliomicrobium gestii</name>
    <name type="common">Heliobacterium gestii</name>
    <dbReference type="NCBI Taxonomy" id="2699"/>
    <lineage>
        <taxon>Bacteria</taxon>
        <taxon>Bacillati</taxon>
        <taxon>Bacillota</taxon>
        <taxon>Clostridia</taxon>
        <taxon>Eubacteriales</taxon>
        <taxon>Heliobacteriaceae</taxon>
        <taxon>Heliomicrobium</taxon>
    </lineage>
</organism>
<comment type="caution">
    <text evidence="2">The sequence shown here is derived from an EMBL/GenBank/DDBJ whole genome shotgun (WGS) entry which is preliminary data.</text>
</comment>
<gene>
    <name evidence="2" type="ORF">GTO89_07295</name>
</gene>
<evidence type="ECO:0000259" key="1">
    <source>
        <dbReference type="PROSITE" id="PS50801"/>
    </source>
</evidence>
<reference evidence="2 3" key="1">
    <citation type="submission" date="2020-01" db="EMBL/GenBank/DDBJ databases">
        <title>Whole genome sequence of Heliobacterium gestii DSM 11169.</title>
        <authorList>
            <person name="Kyndt J.A."/>
            <person name="Meyer T.E."/>
        </authorList>
    </citation>
    <scope>NUCLEOTIDE SEQUENCE [LARGE SCALE GENOMIC DNA]</scope>
    <source>
        <strain evidence="2 3">DSM 11169</strain>
    </source>
</reference>
<dbReference type="PROSITE" id="PS50801">
    <property type="entry name" value="STAS"/>
    <property type="match status" value="1"/>
</dbReference>
<dbReference type="OrthoDB" id="9796601at2"/>
<dbReference type="GO" id="GO:0043856">
    <property type="term" value="F:anti-sigma factor antagonist activity"/>
    <property type="evidence" value="ECO:0007669"/>
    <property type="project" value="TreeGrafter"/>
</dbReference>
<evidence type="ECO:0000313" key="3">
    <source>
        <dbReference type="Proteomes" id="UP000471031"/>
    </source>
</evidence>
<dbReference type="InterPro" id="IPR036513">
    <property type="entry name" value="STAS_dom_sf"/>
</dbReference>
<keyword evidence="3" id="KW-1185">Reference proteome</keyword>
<accession>A0A845LHA0</accession>
<protein>
    <submittedName>
        <fullName evidence="2">STAS domain-containing protein</fullName>
    </submittedName>
</protein>
<dbReference type="PANTHER" id="PTHR33495:SF2">
    <property type="entry name" value="ANTI-SIGMA FACTOR ANTAGONIST TM_1081-RELATED"/>
    <property type="match status" value="1"/>
</dbReference>
<dbReference type="Pfam" id="PF01740">
    <property type="entry name" value="STAS"/>
    <property type="match status" value="1"/>
</dbReference>
<dbReference type="AlphaFoldDB" id="A0A845LHA0"/>
<proteinExistence type="predicted"/>
<dbReference type="CDD" id="cd07043">
    <property type="entry name" value="STAS_anti-anti-sigma_factors"/>
    <property type="match status" value="1"/>
</dbReference>
<dbReference type="SUPFAM" id="SSF52091">
    <property type="entry name" value="SpoIIaa-like"/>
    <property type="match status" value="1"/>
</dbReference>
<dbReference type="InterPro" id="IPR002645">
    <property type="entry name" value="STAS_dom"/>
</dbReference>